<dbReference type="EMBL" id="JALBCA010000027">
    <property type="protein sequence ID" value="KAI2388961.1"/>
    <property type="molecule type" value="Genomic_DNA"/>
</dbReference>
<comment type="caution">
    <text evidence="1">The sequence shown here is derived from an EMBL/GenBank/DDBJ whole genome shotgun (WGS) entry which is preliminary data.</text>
</comment>
<gene>
    <name evidence="1" type="ORF">LOY88_002334</name>
</gene>
<reference evidence="1" key="1">
    <citation type="journal article" date="2022" name="bioRxiv">
        <title>Population genetic analysis of Ophidiomyces ophidiicola, the causative agent of snake fungal disease, indicates recent introductions to the USA.</title>
        <authorList>
            <person name="Ladner J.T."/>
            <person name="Palmer J.M."/>
            <person name="Ettinger C.L."/>
            <person name="Stajich J.E."/>
            <person name="Farrell T.M."/>
            <person name="Glorioso B.M."/>
            <person name="Lawson B."/>
            <person name="Price S.J."/>
            <person name="Stengle A.G."/>
            <person name="Grear D.A."/>
            <person name="Lorch J.M."/>
        </authorList>
    </citation>
    <scope>NUCLEOTIDE SEQUENCE</scope>
    <source>
        <strain evidence="1">NWHC 24266-5</strain>
    </source>
</reference>
<proteinExistence type="predicted"/>
<name>A0ACB8UZK2_9EURO</name>
<protein>
    <submittedName>
        <fullName evidence="1">Uncharacterized protein</fullName>
    </submittedName>
</protein>
<organism evidence="1">
    <name type="scientific">Ophidiomyces ophidiicola</name>
    <dbReference type="NCBI Taxonomy" id="1387563"/>
    <lineage>
        <taxon>Eukaryota</taxon>
        <taxon>Fungi</taxon>
        <taxon>Dikarya</taxon>
        <taxon>Ascomycota</taxon>
        <taxon>Pezizomycotina</taxon>
        <taxon>Eurotiomycetes</taxon>
        <taxon>Eurotiomycetidae</taxon>
        <taxon>Onygenales</taxon>
        <taxon>Onygenaceae</taxon>
        <taxon>Ophidiomyces</taxon>
    </lineage>
</organism>
<sequence length="507" mass="57697">MIQASSSTEPKKVDYTSDKIEPHLPHLLDDPDDLSYEESGSDAIVQTLREAESEDASDASSFYEGSPERPNRFKGSRRAWFALTTRERQEATALETIQSQDLSIHLFNAFSLKQRAGHINEIRASGNWDNFARDNGFREDLLSTFAPAKTWTAWPERAIYVPRPDEMLAKADDEYWTIRQAPDARPSADLEEHIMAMMLKSAKERFQSRKLSPSRSLEGTPDTLSELESLVSHKREHDGIDDIEGGCYLRPVVQADDDQARRLLRPEARHVISKLDELLLSLYKSRETYLTAADLASCEGNGDEMTRHGRRCKRGSQSKTTSGTTTPQGTSSPYSNTIDELAENAADVPQARKRRKRAAPRRARLGLRDWSDILGVASMIGWPKAAVMRTARRCADLFKEDMLFRTFNEGNLQLEIDNSGSPSWAFVEHEEHNDNGKHASPDCIGKPKEMPFVCPVEECRRHRFGFSRKWNLDQHIQNKHPQVPIDSRPRRKRRRISRELSAQDIPV</sequence>
<evidence type="ECO:0000313" key="1">
    <source>
        <dbReference type="EMBL" id="KAI2388961.1"/>
    </source>
</evidence>
<accession>A0ACB8UZK2</accession>